<gene>
    <name evidence="1" type="ORF">E2C01_018886</name>
</gene>
<dbReference type="EMBL" id="VSRR010001505">
    <property type="protein sequence ID" value="MPC25764.1"/>
    <property type="molecule type" value="Genomic_DNA"/>
</dbReference>
<name>A0A5B7DYA6_PORTR</name>
<organism evidence="1 2">
    <name type="scientific">Portunus trituberculatus</name>
    <name type="common">Swimming crab</name>
    <name type="synonym">Neptunus trituberculatus</name>
    <dbReference type="NCBI Taxonomy" id="210409"/>
    <lineage>
        <taxon>Eukaryota</taxon>
        <taxon>Metazoa</taxon>
        <taxon>Ecdysozoa</taxon>
        <taxon>Arthropoda</taxon>
        <taxon>Crustacea</taxon>
        <taxon>Multicrustacea</taxon>
        <taxon>Malacostraca</taxon>
        <taxon>Eumalacostraca</taxon>
        <taxon>Eucarida</taxon>
        <taxon>Decapoda</taxon>
        <taxon>Pleocyemata</taxon>
        <taxon>Brachyura</taxon>
        <taxon>Eubrachyura</taxon>
        <taxon>Portunoidea</taxon>
        <taxon>Portunidae</taxon>
        <taxon>Portuninae</taxon>
        <taxon>Portunus</taxon>
    </lineage>
</organism>
<protein>
    <submittedName>
        <fullName evidence="1">Uncharacterized protein</fullName>
    </submittedName>
</protein>
<sequence>MKAEGIPSMCHHFAVCIVLWRRGIEGEGEKKKKTQNQDGTVLSAGSASNTINQSMIPSSMDCPFIKFLSDCQAYLTVQDNKRTTSPASARHRPTLPTLTVQLVLGDQLVLGV</sequence>
<accession>A0A5B7DYA6</accession>
<evidence type="ECO:0000313" key="2">
    <source>
        <dbReference type="Proteomes" id="UP000324222"/>
    </source>
</evidence>
<dbReference type="Proteomes" id="UP000324222">
    <property type="component" value="Unassembled WGS sequence"/>
</dbReference>
<evidence type="ECO:0000313" key="1">
    <source>
        <dbReference type="EMBL" id="MPC25764.1"/>
    </source>
</evidence>
<dbReference type="AlphaFoldDB" id="A0A5B7DYA6"/>
<reference evidence="1 2" key="1">
    <citation type="submission" date="2019-05" db="EMBL/GenBank/DDBJ databases">
        <title>Another draft genome of Portunus trituberculatus and its Hox gene families provides insights of decapod evolution.</title>
        <authorList>
            <person name="Jeong J.-H."/>
            <person name="Song I."/>
            <person name="Kim S."/>
            <person name="Choi T."/>
            <person name="Kim D."/>
            <person name="Ryu S."/>
            <person name="Kim W."/>
        </authorList>
    </citation>
    <scope>NUCLEOTIDE SEQUENCE [LARGE SCALE GENOMIC DNA]</scope>
    <source>
        <tissue evidence="1">Muscle</tissue>
    </source>
</reference>
<keyword evidence="2" id="KW-1185">Reference proteome</keyword>
<comment type="caution">
    <text evidence="1">The sequence shown here is derived from an EMBL/GenBank/DDBJ whole genome shotgun (WGS) entry which is preliminary data.</text>
</comment>
<proteinExistence type="predicted"/>